<keyword evidence="3" id="KW-1185">Reference proteome</keyword>
<accession>A0A8H5LGU6</accession>
<dbReference type="PANTHER" id="PTHR40460">
    <property type="entry name" value="CHROMOSOME 1, WHOLE GENOME SHOTGUN SEQUENCE"/>
    <property type="match status" value="1"/>
</dbReference>
<gene>
    <name evidence="2" type="ORF">D9756_006401</name>
</gene>
<dbReference type="Proteomes" id="UP000559027">
    <property type="component" value="Unassembled WGS sequence"/>
</dbReference>
<comment type="caution">
    <text evidence="2">The sequence shown here is derived from an EMBL/GenBank/DDBJ whole genome shotgun (WGS) entry which is preliminary data.</text>
</comment>
<reference evidence="2 3" key="1">
    <citation type="journal article" date="2020" name="ISME J.">
        <title>Uncovering the hidden diversity of litter-decomposition mechanisms in mushroom-forming fungi.</title>
        <authorList>
            <person name="Floudas D."/>
            <person name="Bentzer J."/>
            <person name="Ahren D."/>
            <person name="Johansson T."/>
            <person name="Persson P."/>
            <person name="Tunlid A."/>
        </authorList>
    </citation>
    <scope>NUCLEOTIDE SEQUENCE [LARGE SCALE GENOMIC DNA]</scope>
    <source>
        <strain evidence="2 3">CBS 146.42</strain>
    </source>
</reference>
<dbReference type="AlphaFoldDB" id="A0A8H5LGU6"/>
<evidence type="ECO:0000313" key="3">
    <source>
        <dbReference type="Proteomes" id="UP000559027"/>
    </source>
</evidence>
<feature type="compositionally biased region" description="Polar residues" evidence="1">
    <location>
        <begin position="1"/>
        <end position="29"/>
    </location>
</feature>
<dbReference type="OrthoDB" id="9999611at2759"/>
<dbReference type="PANTHER" id="PTHR40460:SF1">
    <property type="entry name" value="CSBD-LIKE DOMAIN-CONTAINING PROTEIN"/>
    <property type="match status" value="1"/>
</dbReference>
<dbReference type="EMBL" id="JAACJO010000006">
    <property type="protein sequence ID" value="KAF5356916.1"/>
    <property type="molecule type" value="Genomic_DNA"/>
</dbReference>
<protein>
    <recommendedName>
        <fullName evidence="4">Mismatched base pair and cruciform DNA recognition protein</fullName>
    </recommendedName>
</protein>
<name>A0A8H5LGU6_9AGAR</name>
<feature type="compositionally biased region" description="Polar residues" evidence="1">
    <location>
        <begin position="99"/>
        <end position="118"/>
    </location>
</feature>
<dbReference type="SUPFAM" id="SSF69047">
    <property type="entry name" value="Hypothetical protein YjbJ"/>
    <property type="match status" value="1"/>
</dbReference>
<evidence type="ECO:0000313" key="2">
    <source>
        <dbReference type="EMBL" id="KAF5356916.1"/>
    </source>
</evidence>
<evidence type="ECO:0008006" key="4">
    <source>
        <dbReference type="Google" id="ProtNLM"/>
    </source>
</evidence>
<evidence type="ECO:0000256" key="1">
    <source>
        <dbReference type="SAM" id="MobiDB-lite"/>
    </source>
</evidence>
<proteinExistence type="predicted"/>
<feature type="region of interest" description="Disordered" evidence="1">
    <location>
        <begin position="91"/>
        <end position="118"/>
    </location>
</feature>
<sequence>MSTTNNNDAATKSASNTASGDPSKVSGQYHSVKGTVVESIGDLTGASSWKQSGKEEHAAGEAEYNAAQAKAYGEATADRISGKKDAILGAVTGNREQELQGNARQDKGQAQQKVNNPF</sequence>
<feature type="region of interest" description="Disordered" evidence="1">
    <location>
        <begin position="1"/>
        <end position="30"/>
    </location>
</feature>
<organism evidence="2 3">
    <name type="scientific">Leucocoprinus leucothites</name>
    <dbReference type="NCBI Taxonomy" id="201217"/>
    <lineage>
        <taxon>Eukaryota</taxon>
        <taxon>Fungi</taxon>
        <taxon>Dikarya</taxon>
        <taxon>Basidiomycota</taxon>
        <taxon>Agaricomycotina</taxon>
        <taxon>Agaricomycetes</taxon>
        <taxon>Agaricomycetidae</taxon>
        <taxon>Agaricales</taxon>
        <taxon>Agaricineae</taxon>
        <taxon>Agaricaceae</taxon>
        <taxon>Leucocoprinus</taxon>
    </lineage>
</organism>
<dbReference type="InterPro" id="IPR036629">
    <property type="entry name" value="YjbJ_sf"/>
</dbReference>